<proteinExistence type="predicted"/>
<keyword evidence="1" id="KW-0472">Membrane</keyword>
<gene>
    <name evidence="2" type="ORF">CR513_34479</name>
</gene>
<organism evidence="2 3">
    <name type="scientific">Mucuna pruriens</name>
    <name type="common">Velvet bean</name>
    <name type="synonym">Dolichos pruriens</name>
    <dbReference type="NCBI Taxonomy" id="157652"/>
    <lineage>
        <taxon>Eukaryota</taxon>
        <taxon>Viridiplantae</taxon>
        <taxon>Streptophyta</taxon>
        <taxon>Embryophyta</taxon>
        <taxon>Tracheophyta</taxon>
        <taxon>Spermatophyta</taxon>
        <taxon>Magnoliopsida</taxon>
        <taxon>eudicotyledons</taxon>
        <taxon>Gunneridae</taxon>
        <taxon>Pentapetalae</taxon>
        <taxon>rosids</taxon>
        <taxon>fabids</taxon>
        <taxon>Fabales</taxon>
        <taxon>Fabaceae</taxon>
        <taxon>Papilionoideae</taxon>
        <taxon>50 kb inversion clade</taxon>
        <taxon>NPAAA clade</taxon>
        <taxon>indigoferoid/millettioid clade</taxon>
        <taxon>Phaseoleae</taxon>
        <taxon>Mucuna</taxon>
    </lineage>
</organism>
<evidence type="ECO:0000313" key="3">
    <source>
        <dbReference type="Proteomes" id="UP000257109"/>
    </source>
</evidence>
<keyword evidence="3" id="KW-1185">Reference proteome</keyword>
<evidence type="ECO:0008006" key="4">
    <source>
        <dbReference type="Google" id="ProtNLM"/>
    </source>
</evidence>
<feature type="non-terminal residue" evidence="2">
    <location>
        <position position="1"/>
    </location>
</feature>
<feature type="transmembrane region" description="Helical" evidence="1">
    <location>
        <begin position="26"/>
        <end position="44"/>
    </location>
</feature>
<evidence type="ECO:0000313" key="2">
    <source>
        <dbReference type="EMBL" id="RDX84460.1"/>
    </source>
</evidence>
<evidence type="ECO:0000256" key="1">
    <source>
        <dbReference type="SAM" id="Phobius"/>
    </source>
</evidence>
<comment type="caution">
    <text evidence="2">The sequence shown here is derived from an EMBL/GenBank/DDBJ whole genome shotgun (WGS) entry which is preliminary data.</text>
</comment>
<keyword evidence="1" id="KW-1133">Transmembrane helix</keyword>
<protein>
    <recommendedName>
        <fullName evidence="4">Copia protein</fullName>
    </recommendedName>
</protein>
<dbReference type="Proteomes" id="UP000257109">
    <property type="component" value="Unassembled WGS sequence"/>
</dbReference>
<dbReference type="AlphaFoldDB" id="A0A371G1Q5"/>
<keyword evidence="1" id="KW-0812">Transmembrane</keyword>
<name>A0A371G1Q5_MUCPR</name>
<sequence length="101" mass="11665">MSSIEALGSCNMGSSLFEEQSRPRDLSSFLLTRCFLIGYFVFLGKSFISWKTKKQVIVSSSLAKLNIDLWPQQLCLILRQCDYIVIVKHIEVDCHYIRDEI</sequence>
<dbReference type="EMBL" id="QJKJ01007043">
    <property type="protein sequence ID" value="RDX84460.1"/>
    <property type="molecule type" value="Genomic_DNA"/>
</dbReference>
<reference evidence="2" key="1">
    <citation type="submission" date="2018-05" db="EMBL/GenBank/DDBJ databases">
        <title>Draft genome of Mucuna pruriens seed.</title>
        <authorList>
            <person name="Nnadi N.E."/>
            <person name="Vos R."/>
            <person name="Hasami M.H."/>
            <person name="Devisetty U.K."/>
            <person name="Aguiy J.C."/>
        </authorList>
    </citation>
    <scope>NUCLEOTIDE SEQUENCE [LARGE SCALE GENOMIC DNA]</scope>
    <source>
        <strain evidence="2">JCA_2017</strain>
    </source>
</reference>
<accession>A0A371G1Q5</accession>